<dbReference type="UniPathway" id="UPA00109">
    <property type="reaction ID" value="UER00185"/>
</dbReference>
<dbReference type="PANTHER" id="PTHR11406:SF23">
    <property type="entry name" value="PHOSPHOGLYCERATE KINASE 1, CHLOROPLASTIC-RELATED"/>
    <property type="match status" value="1"/>
</dbReference>
<dbReference type="GO" id="GO:0006094">
    <property type="term" value="P:gluconeogenesis"/>
    <property type="evidence" value="ECO:0007669"/>
    <property type="project" value="TreeGrafter"/>
</dbReference>
<comment type="caution">
    <text evidence="17">The sequence shown here is derived from an EMBL/GenBank/DDBJ whole genome shotgun (WGS) entry which is preliminary data.</text>
</comment>
<dbReference type="GO" id="GO:0005524">
    <property type="term" value="F:ATP binding"/>
    <property type="evidence" value="ECO:0007669"/>
    <property type="project" value="UniProtKB-KW"/>
</dbReference>
<dbReference type="GO" id="GO:0043531">
    <property type="term" value="F:ADP binding"/>
    <property type="evidence" value="ECO:0007669"/>
    <property type="project" value="TreeGrafter"/>
</dbReference>
<dbReference type="GO" id="GO:0004618">
    <property type="term" value="F:phosphoglycerate kinase activity"/>
    <property type="evidence" value="ECO:0007669"/>
    <property type="project" value="UniProtKB-UniRule"/>
</dbReference>
<feature type="binding site" evidence="13">
    <location>
        <position position="151"/>
    </location>
    <ligand>
        <name>substrate</name>
    </ligand>
</feature>
<proteinExistence type="inferred from homology"/>
<comment type="caution">
    <text evidence="13">Lacks conserved residue(s) required for the propagation of feature annotation.</text>
</comment>
<evidence type="ECO:0000256" key="4">
    <source>
        <dbReference type="ARBA" id="ARBA00011245"/>
    </source>
</evidence>
<dbReference type="InterPro" id="IPR036043">
    <property type="entry name" value="Phosphoglycerate_kinase_sf"/>
</dbReference>
<dbReference type="GO" id="GO:0006096">
    <property type="term" value="P:glycolytic process"/>
    <property type="evidence" value="ECO:0007669"/>
    <property type="project" value="UniProtKB-UniRule"/>
</dbReference>
<dbReference type="GO" id="GO:0005829">
    <property type="term" value="C:cytosol"/>
    <property type="evidence" value="ECO:0007669"/>
    <property type="project" value="TreeGrafter"/>
</dbReference>
<evidence type="ECO:0000256" key="8">
    <source>
        <dbReference type="ARBA" id="ARBA00022679"/>
    </source>
</evidence>
<comment type="pathway">
    <text evidence="2 13">Carbohydrate degradation; glycolysis; pyruvate from D-glyceraldehyde 3-phosphate: step 2/5.</text>
</comment>
<comment type="subcellular location">
    <subcellularLocation>
        <location evidence="13">Cytoplasm</location>
    </subcellularLocation>
</comment>
<dbReference type="SUPFAM" id="SSF53748">
    <property type="entry name" value="Phosphoglycerate kinase"/>
    <property type="match status" value="1"/>
</dbReference>
<evidence type="ECO:0000256" key="6">
    <source>
        <dbReference type="ARBA" id="ARBA00016471"/>
    </source>
</evidence>
<feature type="binding site" evidence="14">
    <location>
        <begin position="59"/>
        <end position="62"/>
    </location>
    <ligand>
        <name>substrate</name>
    </ligand>
</feature>
<keyword evidence="9 13" id="KW-0547">Nucleotide-binding</keyword>
<keyword evidence="10 13" id="KW-0418">Kinase</keyword>
<dbReference type="PRINTS" id="PR00477">
    <property type="entry name" value="PHGLYCKINASE"/>
</dbReference>
<evidence type="ECO:0000256" key="9">
    <source>
        <dbReference type="ARBA" id="ARBA00022741"/>
    </source>
</evidence>
<feature type="binding site" evidence="13">
    <location>
        <position position="118"/>
    </location>
    <ligand>
        <name>substrate</name>
    </ligand>
</feature>
<evidence type="ECO:0000256" key="13">
    <source>
        <dbReference type="HAMAP-Rule" id="MF_00145"/>
    </source>
</evidence>
<comment type="similarity">
    <text evidence="3 13 16">Belongs to the phosphoglycerate kinase family.</text>
</comment>
<evidence type="ECO:0000256" key="10">
    <source>
        <dbReference type="ARBA" id="ARBA00022777"/>
    </source>
</evidence>
<evidence type="ECO:0000256" key="1">
    <source>
        <dbReference type="ARBA" id="ARBA00000642"/>
    </source>
</evidence>
<keyword evidence="12 13" id="KW-0324">Glycolysis</keyword>
<keyword evidence="7 13" id="KW-0963">Cytoplasm</keyword>
<reference evidence="18" key="1">
    <citation type="submission" date="2017-09" db="EMBL/GenBank/DDBJ databases">
        <title>Depth-based differentiation of microbial function through sediment-hosted aquifers and enrichment of novel symbionts in the deep terrestrial subsurface.</title>
        <authorList>
            <person name="Probst A.J."/>
            <person name="Ladd B."/>
            <person name="Jarett J.K."/>
            <person name="Geller-Mcgrath D.E."/>
            <person name="Sieber C.M.K."/>
            <person name="Emerson J.B."/>
            <person name="Anantharaman K."/>
            <person name="Thomas B.C."/>
            <person name="Malmstrom R."/>
            <person name="Stieglmeier M."/>
            <person name="Klingl A."/>
            <person name="Woyke T."/>
            <person name="Ryan C.M."/>
            <person name="Banfield J.F."/>
        </authorList>
    </citation>
    <scope>NUCLEOTIDE SEQUENCE [LARGE SCALE GENOMIC DNA]</scope>
</reference>
<dbReference type="EC" id="2.7.2.3" evidence="5 13"/>
<evidence type="ECO:0000256" key="2">
    <source>
        <dbReference type="ARBA" id="ARBA00004838"/>
    </source>
</evidence>
<feature type="binding site" evidence="14">
    <location>
        <position position="151"/>
    </location>
    <ligand>
        <name>(2R)-3-phosphoglycerate</name>
        <dbReference type="ChEBI" id="CHEBI:58272"/>
    </ligand>
</feature>
<feature type="binding site" evidence="13 14">
    <location>
        <begin position="20"/>
        <end position="22"/>
    </location>
    <ligand>
        <name>substrate</name>
    </ligand>
</feature>
<evidence type="ECO:0000256" key="16">
    <source>
        <dbReference type="RuleBase" id="RU000532"/>
    </source>
</evidence>
<evidence type="ECO:0000256" key="7">
    <source>
        <dbReference type="ARBA" id="ARBA00022490"/>
    </source>
</evidence>
<feature type="binding site" evidence="13">
    <location>
        <begin position="346"/>
        <end position="349"/>
    </location>
    <ligand>
        <name>ATP</name>
        <dbReference type="ChEBI" id="CHEBI:30616"/>
    </ligand>
</feature>
<evidence type="ECO:0000313" key="18">
    <source>
        <dbReference type="Proteomes" id="UP000229561"/>
    </source>
</evidence>
<evidence type="ECO:0000256" key="5">
    <source>
        <dbReference type="ARBA" id="ARBA00013061"/>
    </source>
</evidence>
<protein>
    <recommendedName>
        <fullName evidence="6 13">Phosphoglycerate kinase</fullName>
        <ecNumber evidence="5 13">2.7.2.3</ecNumber>
    </recommendedName>
</protein>
<accession>A0A2M7IHS3</accession>
<feature type="binding site" evidence="13 15">
    <location>
        <position position="319"/>
    </location>
    <ligand>
        <name>ATP</name>
        <dbReference type="ChEBI" id="CHEBI:30616"/>
    </ligand>
</feature>
<comment type="catalytic activity">
    <reaction evidence="1 13 16">
        <text>(2R)-3-phosphoglycerate + ATP = (2R)-3-phospho-glyceroyl phosphate + ADP</text>
        <dbReference type="Rhea" id="RHEA:14801"/>
        <dbReference type="ChEBI" id="CHEBI:30616"/>
        <dbReference type="ChEBI" id="CHEBI:57604"/>
        <dbReference type="ChEBI" id="CHEBI:58272"/>
        <dbReference type="ChEBI" id="CHEBI:456216"/>
        <dbReference type="EC" id="2.7.2.3"/>
    </reaction>
</comment>
<dbReference type="FunFam" id="3.40.50.1260:FF:000031">
    <property type="entry name" value="Phosphoglycerate kinase 1"/>
    <property type="match status" value="1"/>
</dbReference>
<feature type="binding site" evidence="13">
    <location>
        <position position="36"/>
    </location>
    <ligand>
        <name>substrate</name>
    </ligand>
</feature>
<evidence type="ECO:0000256" key="12">
    <source>
        <dbReference type="ARBA" id="ARBA00023152"/>
    </source>
</evidence>
<evidence type="ECO:0000256" key="15">
    <source>
        <dbReference type="PIRSR" id="PIRSR000724-2"/>
    </source>
</evidence>
<organism evidence="17 18">
    <name type="scientific">Candidatus Portnoybacteria bacterium CG_4_8_14_3_um_filter_40_10</name>
    <dbReference type="NCBI Taxonomy" id="1974801"/>
    <lineage>
        <taxon>Bacteria</taxon>
        <taxon>Candidatus Portnoyibacteriota</taxon>
    </lineage>
</organism>
<keyword evidence="8 13" id="KW-0808">Transferase</keyword>
<evidence type="ECO:0000256" key="3">
    <source>
        <dbReference type="ARBA" id="ARBA00008982"/>
    </source>
</evidence>
<gene>
    <name evidence="13 17" type="primary">pgk</name>
    <name evidence="17" type="ORF">CO001_03375</name>
</gene>
<dbReference type="Gene3D" id="3.40.50.1260">
    <property type="entry name" value="Phosphoglycerate kinase, N-terminal domain"/>
    <property type="match status" value="2"/>
</dbReference>
<dbReference type="InterPro" id="IPR001576">
    <property type="entry name" value="Phosphoglycerate_kinase"/>
</dbReference>
<keyword evidence="11 13" id="KW-0067">ATP-binding</keyword>
<dbReference type="EMBL" id="PFGY01000089">
    <property type="protein sequence ID" value="PIW76052.1"/>
    <property type="molecule type" value="Genomic_DNA"/>
</dbReference>
<feature type="binding site" evidence="14">
    <location>
        <position position="118"/>
    </location>
    <ligand>
        <name>(2R)-3-phosphoglycerate</name>
        <dbReference type="ChEBI" id="CHEBI:58272"/>
    </ligand>
</feature>
<dbReference type="PIRSF" id="PIRSF000724">
    <property type="entry name" value="Pgk"/>
    <property type="match status" value="1"/>
</dbReference>
<name>A0A2M7IHS3_9BACT</name>
<sequence length="389" mass="42571">MRILSEAGNLSGKKVLVRNDFNITIDKDGKILDDFRIRASLPTIKYLLEQNAKIILSSHFARPEGKIIELMRLQSVQKRLSEYLGLPIKKADDCVGAEVENLVNQLNSGEILLLENLRFHPEEEANDDEFAKKLAALAEIYVNDAFGASHRAHASIVNITKYLPSYAGLLLQKEIEVLSKVLLNPERPLTVVIGGAKISTKMKLIEEYLKRADHIILGGALANTVLHAQGIAVGKSLIEEEVIPELKKLQLTDTKLHIPVDVVTSQDKTGQAEIKINPVGRTGEGELILDIGPETEKIFNSVVKASKMVIWNGPMGLFEVEKFSHGTKAMAESISNCSSCFSIIGGGETTCFVEKYGLIDKFSHVSTGGGAMMEFLAGDRLPGLVALEN</sequence>
<dbReference type="Pfam" id="PF00162">
    <property type="entry name" value="PGK"/>
    <property type="match status" value="1"/>
</dbReference>
<dbReference type="AlphaFoldDB" id="A0A2M7IHS3"/>
<dbReference type="PANTHER" id="PTHR11406">
    <property type="entry name" value="PHOSPHOGLYCERATE KINASE"/>
    <property type="match status" value="1"/>
</dbReference>
<evidence type="ECO:0000256" key="11">
    <source>
        <dbReference type="ARBA" id="ARBA00022840"/>
    </source>
</evidence>
<comment type="subunit">
    <text evidence="4 13">Monomer.</text>
</comment>
<dbReference type="HAMAP" id="MF_00145">
    <property type="entry name" value="Phosphoglyc_kinase"/>
    <property type="match status" value="1"/>
</dbReference>
<feature type="binding site" evidence="13 15">
    <location>
        <position position="201"/>
    </location>
    <ligand>
        <name>ATP</name>
        <dbReference type="ChEBI" id="CHEBI:30616"/>
    </ligand>
</feature>
<dbReference type="InterPro" id="IPR015824">
    <property type="entry name" value="Phosphoglycerate_kinase_N"/>
</dbReference>
<feature type="binding site" evidence="14">
    <location>
        <position position="36"/>
    </location>
    <ligand>
        <name>(2R)-3-phosphoglycerate</name>
        <dbReference type="ChEBI" id="CHEBI:58272"/>
    </ligand>
</feature>
<evidence type="ECO:0000313" key="17">
    <source>
        <dbReference type="EMBL" id="PIW76052.1"/>
    </source>
</evidence>
<dbReference type="FunFam" id="3.40.50.1260:FF:000006">
    <property type="entry name" value="Phosphoglycerate kinase"/>
    <property type="match status" value="1"/>
</dbReference>
<dbReference type="Proteomes" id="UP000229561">
    <property type="component" value="Unassembled WGS sequence"/>
</dbReference>
<evidence type="ECO:0000256" key="14">
    <source>
        <dbReference type="PIRSR" id="PIRSR000724-1"/>
    </source>
</evidence>